<dbReference type="EMBL" id="MRCG01000009">
    <property type="protein sequence ID" value="OKH47460.1"/>
    <property type="molecule type" value="Genomic_DNA"/>
</dbReference>
<keyword evidence="2" id="KW-1185">Reference proteome</keyword>
<dbReference type="OrthoDB" id="102453at2"/>
<comment type="caution">
    <text evidence="1">The sequence shown here is derived from an EMBL/GenBank/DDBJ whole genome shotgun (WGS) entry which is preliminary data.</text>
</comment>
<sequence length="127" mass="13813">MSIAYGLFSWRYDVRVLAPGFPESEVCNPIGFLRSESDAKMARQIAAVLNRNFRLMTQSSEDGFFAAADNQLTEALAHKKSFTNFSLNGVGGQHMGEALGQGRFTVLSPTVGPSGKAYVNVQRVPPI</sequence>
<name>A0A1U7J4K7_9CYAN</name>
<organism evidence="1 2">
    <name type="scientific">Phormidium tenue NIES-30</name>
    <dbReference type="NCBI Taxonomy" id="549789"/>
    <lineage>
        <taxon>Bacteria</taxon>
        <taxon>Bacillati</taxon>
        <taxon>Cyanobacteriota</taxon>
        <taxon>Cyanophyceae</taxon>
        <taxon>Oscillatoriophycideae</taxon>
        <taxon>Oscillatoriales</taxon>
        <taxon>Oscillatoriaceae</taxon>
        <taxon>Phormidium</taxon>
    </lineage>
</organism>
<protein>
    <submittedName>
        <fullName evidence="1">Uncharacterized protein</fullName>
    </submittedName>
</protein>
<accession>A0A1U7J4K7</accession>
<evidence type="ECO:0000313" key="1">
    <source>
        <dbReference type="EMBL" id="OKH47460.1"/>
    </source>
</evidence>
<proteinExistence type="predicted"/>
<dbReference type="AlphaFoldDB" id="A0A1U7J4K7"/>
<gene>
    <name evidence="1" type="ORF">NIES30_13430</name>
</gene>
<reference evidence="1 2" key="1">
    <citation type="submission" date="2016-11" db="EMBL/GenBank/DDBJ databases">
        <title>Draft Genome Sequences of Nine Cyanobacterial Strains from Diverse Habitats.</title>
        <authorList>
            <person name="Zhu T."/>
            <person name="Hou S."/>
            <person name="Lu X."/>
            <person name="Hess W.R."/>
        </authorList>
    </citation>
    <scope>NUCLEOTIDE SEQUENCE [LARGE SCALE GENOMIC DNA]</scope>
    <source>
        <strain evidence="1 2">NIES-30</strain>
    </source>
</reference>
<evidence type="ECO:0000313" key="2">
    <source>
        <dbReference type="Proteomes" id="UP000185557"/>
    </source>
</evidence>
<dbReference type="RefSeq" id="WP_073608937.1">
    <property type="nucleotide sequence ID" value="NZ_MRCG01000009.1"/>
</dbReference>
<dbReference type="Proteomes" id="UP000185557">
    <property type="component" value="Unassembled WGS sequence"/>
</dbReference>
<dbReference type="STRING" id="549789.NIES30_13430"/>